<dbReference type="eggNOG" id="COG0810">
    <property type="taxonomic scope" value="Bacteria"/>
</dbReference>
<dbReference type="Pfam" id="PF18655">
    <property type="entry name" value="SHIRT"/>
    <property type="match status" value="2"/>
</dbReference>
<comment type="caution">
    <text evidence="9">The sequence shown here is derived from an EMBL/GenBank/DDBJ whole genome shotgun (WGS) entry which is preliminary data.</text>
</comment>
<feature type="compositionally biased region" description="Pro residues" evidence="5">
    <location>
        <begin position="499"/>
        <end position="518"/>
    </location>
</feature>
<evidence type="ECO:0000256" key="2">
    <source>
        <dbReference type="ARBA" id="ARBA00022525"/>
    </source>
</evidence>
<evidence type="ECO:0000259" key="8">
    <source>
        <dbReference type="PROSITE" id="PS50847"/>
    </source>
</evidence>
<dbReference type="NCBIfam" id="TIGR01167">
    <property type="entry name" value="LPXTG_anchor"/>
    <property type="match status" value="1"/>
</dbReference>
<evidence type="ECO:0000256" key="3">
    <source>
        <dbReference type="ARBA" id="ARBA00022729"/>
    </source>
</evidence>
<dbReference type="HOGENOM" id="CLU_473834_0_0_11"/>
<feature type="transmembrane region" description="Helical" evidence="6">
    <location>
        <begin position="550"/>
        <end position="570"/>
    </location>
</feature>
<organism evidence="9 10">
    <name type="scientific">Actinotignum schaalii FB123-CNA-2</name>
    <dbReference type="NCBI Taxonomy" id="883067"/>
    <lineage>
        <taxon>Bacteria</taxon>
        <taxon>Bacillati</taxon>
        <taxon>Actinomycetota</taxon>
        <taxon>Actinomycetes</taxon>
        <taxon>Actinomycetales</taxon>
        <taxon>Actinomycetaceae</taxon>
        <taxon>Actinotignum</taxon>
    </lineage>
</organism>
<feature type="region of interest" description="Disordered" evidence="5">
    <location>
        <begin position="439"/>
        <end position="547"/>
    </location>
</feature>
<keyword evidence="6" id="KW-0472">Membrane</keyword>
<dbReference type="RefSeq" id="WP_016442486.1">
    <property type="nucleotide sequence ID" value="NZ_KE150262.1"/>
</dbReference>
<keyword evidence="3 7" id="KW-0732">Signal</keyword>
<sequence length="575" mass="61779">MVARVSGELILSKHIRVVLTILLAVGFIGFSAAPASADPTDVPINVGSDAYAIDNAGQITSESEFLYDSSKGDTAADAYQIAYRGTLDMTKVWQLYSFFKKMWLWRNDDDQARYAAKTFSGEWDISFTVDPTVVSSNPDFVSCEAVQSEMDRQNAPSKFGEIMRCETAAYDATTGKFTAHFGLHHADGNKVTGADLDKPEYQPAKLVLTTPAHAFYVPQSKFEAGKTFKMVEPTVRGNMTMDYFYFGMPLRFNDTSDPVTLTMVATNDATFTFASRDPERQLPESVTKLVPERVTKLRDGAQVTPPALAQTSVIDGQGTWTFDAWEPAEATVAGSDLNFVGYWKYAVNPDAVFTATYKYVAVDGSALPDEVMATLPNSEQVTQGSTVTPPTPAQTEFTSATRTESADVATTWKFDGWEPTSAVVDGADLSFTGTWTKTVVETPLPPNPEPEPEPEPTTEPEPDPTCDPTVEPTVDPTDTPSTDPSPRPSTEPSHTPTVAPTPEPAPTSAPQPTVPAPVAPTAAPTISPTVAPTAKPAPVAQELSKTGQSATPFALAAGVLMLAGVVILGLRRRSH</sequence>
<keyword evidence="1" id="KW-0134">Cell wall</keyword>
<feature type="compositionally biased region" description="Low complexity" evidence="5">
    <location>
        <begin position="466"/>
        <end position="482"/>
    </location>
</feature>
<proteinExistence type="predicted"/>
<accession>S2VJH6</accession>
<evidence type="ECO:0000256" key="6">
    <source>
        <dbReference type="SAM" id="Phobius"/>
    </source>
</evidence>
<keyword evidence="4" id="KW-0572">Peptidoglycan-anchor</keyword>
<evidence type="ECO:0000256" key="7">
    <source>
        <dbReference type="SAM" id="SignalP"/>
    </source>
</evidence>
<gene>
    <name evidence="9" type="ORF">HMPREF9237_00860</name>
</gene>
<dbReference type="PROSITE" id="PS50847">
    <property type="entry name" value="GRAM_POS_ANCHORING"/>
    <property type="match status" value="1"/>
</dbReference>
<evidence type="ECO:0000313" key="10">
    <source>
        <dbReference type="Proteomes" id="UP000014393"/>
    </source>
</evidence>
<keyword evidence="6" id="KW-1133">Transmembrane helix</keyword>
<feature type="region of interest" description="Disordered" evidence="5">
    <location>
        <begin position="378"/>
        <end position="399"/>
    </location>
</feature>
<dbReference type="InterPro" id="IPR041030">
    <property type="entry name" value="SHIRT"/>
</dbReference>
<dbReference type="Proteomes" id="UP000014393">
    <property type="component" value="Unassembled WGS sequence"/>
</dbReference>
<feature type="domain" description="Gram-positive cocci surface proteins LPxTG" evidence="8">
    <location>
        <begin position="543"/>
        <end position="575"/>
    </location>
</feature>
<dbReference type="InterPro" id="IPR019931">
    <property type="entry name" value="LPXTG_anchor"/>
</dbReference>
<name>S2VJH6_9ACTO</name>
<dbReference type="EMBL" id="AGWM01000010">
    <property type="protein sequence ID" value="EPD26926.1"/>
    <property type="molecule type" value="Genomic_DNA"/>
</dbReference>
<dbReference type="PATRIC" id="fig|883067.3.peg.843"/>
<feature type="signal peptide" evidence="7">
    <location>
        <begin position="1"/>
        <end position="37"/>
    </location>
</feature>
<evidence type="ECO:0000256" key="5">
    <source>
        <dbReference type="SAM" id="MobiDB-lite"/>
    </source>
</evidence>
<evidence type="ECO:0000256" key="4">
    <source>
        <dbReference type="ARBA" id="ARBA00023088"/>
    </source>
</evidence>
<feature type="compositionally biased region" description="Low complexity" evidence="5">
    <location>
        <begin position="519"/>
        <end position="540"/>
    </location>
</feature>
<evidence type="ECO:0000313" key="9">
    <source>
        <dbReference type="EMBL" id="EPD26926.1"/>
    </source>
</evidence>
<evidence type="ECO:0000256" key="1">
    <source>
        <dbReference type="ARBA" id="ARBA00022512"/>
    </source>
</evidence>
<protein>
    <submittedName>
        <fullName evidence="9">LPXTG-domain-containing protein cell wall anchor domain</fullName>
    </submittedName>
</protein>
<feature type="chain" id="PRO_5004501514" evidence="7">
    <location>
        <begin position="38"/>
        <end position="575"/>
    </location>
</feature>
<dbReference type="Pfam" id="PF00746">
    <property type="entry name" value="Gram_pos_anchor"/>
    <property type="match status" value="1"/>
</dbReference>
<keyword evidence="6" id="KW-0812">Transmembrane</keyword>
<reference evidence="9 10" key="1">
    <citation type="submission" date="2013-05" db="EMBL/GenBank/DDBJ databases">
        <title>The Genome Sequence of Actinobaculum schaalii FB123-CNA2.</title>
        <authorList>
            <consortium name="The Broad Institute Genomics Platform"/>
            <person name="Earl A."/>
            <person name="Ward D."/>
            <person name="Feldgarden M."/>
            <person name="Gevers D."/>
            <person name="Saerens B."/>
            <person name="Vaneechoutte M."/>
            <person name="Walker B."/>
            <person name="Young S."/>
            <person name="Zeng Q."/>
            <person name="Gargeya S."/>
            <person name="Fitzgerald M."/>
            <person name="Haas B."/>
            <person name="Abouelleil A."/>
            <person name="Allen A.W."/>
            <person name="Alvarado L."/>
            <person name="Arachchi H.M."/>
            <person name="Berlin A.M."/>
            <person name="Chapman S.B."/>
            <person name="Gainer-Dewar J."/>
            <person name="Goldberg J."/>
            <person name="Griggs A."/>
            <person name="Gujja S."/>
            <person name="Hansen M."/>
            <person name="Howarth C."/>
            <person name="Imamovic A."/>
            <person name="Ireland A."/>
            <person name="Larimer J."/>
            <person name="McCowan C."/>
            <person name="Murphy C."/>
            <person name="Pearson M."/>
            <person name="Poon T.W."/>
            <person name="Priest M."/>
            <person name="Roberts A."/>
            <person name="Saif S."/>
            <person name="Shea T."/>
            <person name="Sisk P."/>
            <person name="Sykes S."/>
            <person name="Wortman J."/>
            <person name="Nusbaum C."/>
            <person name="Birren B."/>
        </authorList>
    </citation>
    <scope>NUCLEOTIDE SEQUENCE [LARGE SCALE GENOMIC DNA]</scope>
    <source>
        <strain evidence="9 10">FB123-CNA-2</strain>
    </source>
</reference>
<dbReference type="AlphaFoldDB" id="S2VJH6"/>
<keyword evidence="2" id="KW-0964">Secreted</keyword>
<feature type="compositionally biased region" description="Acidic residues" evidence="5">
    <location>
        <begin position="450"/>
        <end position="464"/>
    </location>
</feature>
<keyword evidence="10" id="KW-1185">Reference proteome</keyword>